<keyword evidence="3" id="KW-1185">Reference proteome</keyword>
<proteinExistence type="predicted"/>
<dbReference type="HOGENOM" id="CLU_173183_0_1_0"/>
<dbReference type="Proteomes" id="UP000000379">
    <property type="component" value="Chromosome"/>
</dbReference>
<keyword evidence="1" id="KW-0732">Signal</keyword>
<evidence type="ECO:0000256" key="1">
    <source>
        <dbReference type="SAM" id="SignalP"/>
    </source>
</evidence>
<name>D7CS63_TRURR</name>
<sequence>MKRPSAVLFAGVLTVTLLAGCATQSFDINPPLTPTSPGQATVEESQPFFVGGVSQSTLIDAAAVCGGADRVARVETETTVLDSILSFVTGGIYSPRTARVYCL</sequence>
<dbReference type="RefSeq" id="WP_013176975.1">
    <property type="nucleotide sequence ID" value="NC_014221.1"/>
</dbReference>
<protein>
    <submittedName>
        <fullName evidence="2">Bor family protein</fullName>
    </submittedName>
</protein>
<feature type="chain" id="PRO_5003094159" evidence="1">
    <location>
        <begin position="20"/>
        <end position="103"/>
    </location>
</feature>
<dbReference type="AlphaFoldDB" id="D7CS63"/>
<evidence type="ECO:0000313" key="2">
    <source>
        <dbReference type="EMBL" id="ADI13595.1"/>
    </source>
</evidence>
<dbReference type="InterPro" id="IPR010438">
    <property type="entry name" value="Lambda_Bor"/>
</dbReference>
<accession>D7CS63</accession>
<dbReference type="Pfam" id="PF06291">
    <property type="entry name" value="Lambda_Bor"/>
    <property type="match status" value="1"/>
</dbReference>
<feature type="signal peptide" evidence="1">
    <location>
        <begin position="1"/>
        <end position="19"/>
    </location>
</feature>
<dbReference type="OrthoDB" id="332829at2"/>
<dbReference type="STRING" id="649638.Trad_0458"/>
<dbReference type="PROSITE" id="PS51257">
    <property type="entry name" value="PROKAR_LIPOPROTEIN"/>
    <property type="match status" value="1"/>
</dbReference>
<dbReference type="eggNOG" id="ENOG5032U6W">
    <property type="taxonomic scope" value="Bacteria"/>
</dbReference>
<evidence type="ECO:0000313" key="3">
    <source>
        <dbReference type="Proteomes" id="UP000000379"/>
    </source>
</evidence>
<gene>
    <name evidence="2" type="ordered locus">Trad_0458</name>
</gene>
<dbReference type="KEGG" id="tra:Trad_0458"/>
<reference evidence="3" key="1">
    <citation type="submission" date="2010-05" db="EMBL/GenBank/DDBJ databases">
        <title>The complete genome of Truepera radiovictris DSM 17093.</title>
        <authorList>
            <consortium name="US DOE Joint Genome Institute (JGI-PGF)"/>
            <person name="Lucas S."/>
            <person name="Copeland A."/>
            <person name="Lapidus A."/>
            <person name="Glavina del Rio T."/>
            <person name="Dalin E."/>
            <person name="Tice H."/>
            <person name="Bruce D."/>
            <person name="Goodwin L."/>
            <person name="Pitluck S."/>
            <person name="Kyrpides N."/>
            <person name="Mavromatis K."/>
            <person name="Ovchinnikova G."/>
            <person name="Munk A.C."/>
            <person name="Detter J.C."/>
            <person name="Han C."/>
            <person name="Tapia R."/>
            <person name="Land M."/>
            <person name="Hauser L."/>
            <person name="Markowitz V."/>
            <person name="Cheng J.-F."/>
            <person name="Hugenholtz P."/>
            <person name="Woyke T."/>
            <person name="Wu D."/>
            <person name="Tindall B."/>
            <person name="Pomrenke H.G."/>
            <person name="Brambilla E."/>
            <person name="Klenk H.-P."/>
            <person name="Eisen J.A."/>
        </authorList>
    </citation>
    <scope>NUCLEOTIDE SEQUENCE [LARGE SCALE GENOMIC DNA]</scope>
    <source>
        <strain evidence="3">DSM 17093 / CIP 108686 / LMG 22925 / RQ-24</strain>
    </source>
</reference>
<organism evidence="2 3">
    <name type="scientific">Truepera radiovictrix (strain DSM 17093 / CIP 108686 / LMG 22925 / RQ-24)</name>
    <dbReference type="NCBI Taxonomy" id="649638"/>
    <lineage>
        <taxon>Bacteria</taxon>
        <taxon>Thermotogati</taxon>
        <taxon>Deinococcota</taxon>
        <taxon>Deinococci</taxon>
        <taxon>Trueperales</taxon>
        <taxon>Trueperaceae</taxon>
        <taxon>Truepera</taxon>
    </lineage>
</organism>
<reference evidence="2 3" key="2">
    <citation type="journal article" date="2011" name="Stand. Genomic Sci.">
        <title>Complete genome sequence of Truepera radiovictrix type strain (RQ-24).</title>
        <authorList>
            <person name="Ivanova N."/>
            <person name="Rohde C."/>
            <person name="Munk C."/>
            <person name="Nolan M."/>
            <person name="Lucas S."/>
            <person name="Del Rio T.G."/>
            <person name="Tice H."/>
            <person name="Deshpande S."/>
            <person name="Cheng J.F."/>
            <person name="Tapia R."/>
            <person name="Han C."/>
            <person name="Goodwin L."/>
            <person name="Pitluck S."/>
            <person name="Liolios K."/>
            <person name="Mavromatis K."/>
            <person name="Mikhailova N."/>
            <person name="Pati A."/>
            <person name="Chen A."/>
            <person name="Palaniappan K."/>
            <person name="Land M."/>
            <person name="Hauser L."/>
            <person name="Chang Y.J."/>
            <person name="Jeffries C.D."/>
            <person name="Brambilla E."/>
            <person name="Rohde M."/>
            <person name="Goker M."/>
            <person name="Tindall B.J."/>
            <person name="Woyke T."/>
            <person name="Bristow J."/>
            <person name="Eisen J.A."/>
            <person name="Markowitz V."/>
            <person name="Hugenholtz P."/>
            <person name="Kyrpides N.C."/>
            <person name="Klenk H.P."/>
            <person name="Lapidus A."/>
        </authorList>
    </citation>
    <scope>NUCLEOTIDE SEQUENCE [LARGE SCALE GENOMIC DNA]</scope>
    <source>
        <strain evidence="3">DSM 17093 / CIP 108686 / LMG 22925 / RQ-24</strain>
    </source>
</reference>
<dbReference type="EMBL" id="CP002049">
    <property type="protein sequence ID" value="ADI13595.1"/>
    <property type="molecule type" value="Genomic_DNA"/>
</dbReference>